<keyword evidence="4" id="KW-1185">Reference proteome</keyword>
<dbReference type="Pfam" id="PF13639">
    <property type="entry name" value="zf-RING_2"/>
    <property type="match status" value="1"/>
</dbReference>
<comment type="caution">
    <text evidence="3">The sequence shown here is derived from an EMBL/GenBank/DDBJ whole genome shotgun (WGS) entry which is preliminary data.</text>
</comment>
<dbReference type="EMBL" id="JAJVDC020000008">
    <property type="protein sequence ID" value="KAL1636019.1"/>
    <property type="molecule type" value="Genomic_DNA"/>
</dbReference>
<reference evidence="3 4" key="1">
    <citation type="submission" date="2024-02" db="EMBL/GenBank/DDBJ databases">
        <title>De novo assembly and annotation of 12 fungi associated with fruit tree decline syndrome in Ontario, Canada.</title>
        <authorList>
            <person name="Sulman M."/>
            <person name="Ellouze W."/>
            <person name="Ilyukhin E."/>
        </authorList>
    </citation>
    <scope>NUCLEOTIDE SEQUENCE [LARGE SCALE GENOMIC DNA]</scope>
    <source>
        <strain evidence="3 4">M1-105</strain>
    </source>
</reference>
<keyword evidence="1" id="KW-0479">Metal-binding</keyword>
<keyword evidence="1" id="KW-0862">Zinc</keyword>
<accession>A0ABR3T8Z7</accession>
<gene>
    <name evidence="3" type="ORF">SLS56_001371</name>
</gene>
<dbReference type="Proteomes" id="UP001521116">
    <property type="component" value="Unassembled WGS sequence"/>
</dbReference>
<keyword evidence="1" id="KW-0863">Zinc-finger</keyword>
<feature type="domain" description="RING-type" evidence="2">
    <location>
        <begin position="77"/>
        <end position="127"/>
    </location>
</feature>
<proteinExistence type="predicted"/>
<evidence type="ECO:0000313" key="3">
    <source>
        <dbReference type="EMBL" id="KAL1636019.1"/>
    </source>
</evidence>
<organism evidence="3 4">
    <name type="scientific">Neofusicoccum ribis</name>
    <dbReference type="NCBI Taxonomy" id="45134"/>
    <lineage>
        <taxon>Eukaryota</taxon>
        <taxon>Fungi</taxon>
        <taxon>Dikarya</taxon>
        <taxon>Ascomycota</taxon>
        <taxon>Pezizomycotina</taxon>
        <taxon>Dothideomycetes</taxon>
        <taxon>Dothideomycetes incertae sedis</taxon>
        <taxon>Botryosphaeriales</taxon>
        <taxon>Botryosphaeriaceae</taxon>
        <taxon>Neofusicoccum</taxon>
    </lineage>
</organism>
<protein>
    <recommendedName>
        <fullName evidence="2">RING-type domain-containing protein</fullName>
    </recommendedName>
</protein>
<name>A0ABR3T8Z7_9PEZI</name>
<dbReference type="PROSITE" id="PS50089">
    <property type="entry name" value="ZF_RING_2"/>
    <property type="match status" value="1"/>
</dbReference>
<evidence type="ECO:0000259" key="2">
    <source>
        <dbReference type="PROSITE" id="PS50089"/>
    </source>
</evidence>
<dbReference type="InterPro" id="IPR013083">
    <property type="entry name" value="Znf_RING/FYVE/PHD"/>
</dbReference>
<evidence type="ECO:0000313" key="4">
    <source>
        <dbReference type="Proteomes" id="UP001521116"/>
    </source>
</evidence>
<dbReference type="Gene3D" id="3.30.40.10">
    <property type="entry name" value="Zinc/RING finger domain, C3HC4 (zinc finger)"/>
    <property type="match status" value="1"/>
</dbReference>
<evidence type="ECO:0000256" key="1">
    <source>
        <dbReference type="PROSITE-ProRule" id="PRU00175"/>
    </source>
</evidence>
<dbReference type="SUPFAM" id="SSF57850">
    <property type="entry name" value="RING/U-box"/>
    <property type="match status" value="1"/>
</dbReference>
<sequence length="301" mass="33323">MCTQSELARALSTSHTDLYKHRESVDFSRVFDSSPYFPPSKSSDMALDKIPSYDEFLKNGIKQIIPEDIPASSRDRCSACWQEFGEPASDGQVEPLVQFLQCRHIMGRGCFERWLVSSNHNTCPICRATLFDLDPPDEPRINLLPPGDVFPARMGVVRFNPAASAALRARSVASADALASHMRRLLDLHGQGMWPQEYASLHASHLASCMMDVGDLLSNERDWPLQVGDLEHTLLLVAANRLLRDVSMMPAVSSLDDAWATIRNAEGGDNLWRTVLVLVDTMLAFAAGFDFIGDGVLAVFV</sequence>
<dbReference type="InterPro" id="IPR001841">
    <property type="entry name" value="Znf_RING"/>
</dbReference>